<organism evidence="6 7">
    <name type="scientific">Coptis chinensis</name>
    <dbReference type="NCBI Taxonomy" id="261450"/>
    <lineage>
        <taxon>Eukaryota</taxon>
        <taxon>Viridiplantae</taxon>
        <taxon>Streptophyta</taxon>
        <taxon>Embryophyta</taxon>
        <taxon>Tracheophyta</taxon>
        <taxon>Spermatophyta</taxon>
        <taxon>Magnoliopsida</taxon>
        <taxon>Ranunculales</taxon>
        <taxon>Ranunculaceae</taxon>
        <taxon>Coptidoideae</taxon>
        <taxon>Coptis</taxon>
    </lineage>
</organism>
<dbReference type="GO" id="GO:0030527">
    <property type="term" value="F:structural constituent of chromatin"/>
    <property type="evidence" value="ECO:0007669"/>
    <property type="project" value="InterPro"/>
</dbReference>
<evidence type="ECO:0000313" key="7">
    <source>
        <dbReference type="Proteomes" id="UP000631114"/>
    </source>
</evidence>
<sequence>MKGKENIEDKGKENLVKSELLSYRSSLKSMIEIMDLIRADITEVHKKKMMDTPFANLFSVFIENRVNVKTTIKANIDVWSVLKTYSGVDDGFSVGGKIVRFTPEDVALIFGLPLVGETVVLYPKNVGKSNLSEFMKTYFGGDDEIKLLGVKSEITSVVKKIGMEDDFVRLMSLYLTTRIFFPNPTRINWSFVPHIEDLNGMRRISWPKVIHAELMDQIRRKSDKLSTVSGCVVALLVLVELGTKSSKKEKLLDLNLKVEREVISNEEAMRIENENLKRLIDELRDNQKKDKEEIENLKKEVQILDEENKRLKEEKQLKIVRHDDSAVQTEEENQIGKRGPETKKNEEIGSLVKRVKKRTILETRKEKKPEDGDNKSPKKRRKAEKKEVDAIPIIVDEWPTPIVDPMSLKMPGVTTSMAWPYLEKNEKKIVEQFFKNAKPDTIAWEDEWKELTLSASMVMDFMLGRFVDSQSRKRKATCALCIRADCALYVCLFMETLVAKEQMPHAVGKEAMHRNGASKAYKIFFINYIFEKLAQESSRLARYNKKSTITSREIQTTVRLVLLGELAKHVVSEGTKAVTKFTSS</sequence>
<dbReference type="PRINTS" id="PR00621">
    <property type="entry name" value="HISTONEH2B"/>
</dbReference>
<dbReference type="PANTHER" id="PTHR23428">
    <property type="entry name" value="HISTONE H2B"/>
    <property type="match status" value="1"/>
</dbReference>
<feature type="compositionally biased region" description="Basic and acidic residues" evidence="4">
    <location>
        <begin position="334"/>
        <end position="347"/>
    </location>
</feature>
<comment type="caution">
    <text evidence="6">The sequence shown here is derived from an EMBL/GenBank/DDBJ whole genome shotgun (WGS) entry which is preliminary data.</text>
</comment>
<dbReference type="InterPro" id="IPR000558">
    <property type="entry name" value="Histone_H2B"/>
</dbReference>
<evidence type="ECO:0000259" key="5">
    <source>
        <dbReference type="Pfam" id="PF00125"/>
    </source>
</evidence>
<reference evidence="6 7" key="1">
    <citation type="submission" date="2020-10" db="EMBL/GenBank/DDBJ databases">
        <title>The Coptis chinensis genome and diversification of protoberbering-type alkaloids.</title>
        <authorList>
            <person name="Wang B."/>
            <person name="Shu S."/>
            <person name="Song C."/>
            <person name="Liu Y."/>
        </authorList>
    </citation>
    <scope>NUCLEOTIDE SEQUENCE [LARGE SCALE GENOMIC DNA]</scope>
    <source>
        <strain evidence="6">HL-2020</strain>
        <tissue evidence="6">Leaf</tissue>
    </source>
</reference>
<dbReference type="CDD" id="cd22910">
    <property type="entry name" value="HFD_H2B"/>
    <property type="match status" value="1"/>
</dbReference>
<evidence type="ECO:0000313" key="6">
    <source>
        <dbReference type="EMBL" id="KAF9602419.1"/>
    </source>
</evidence>
<dbReference type="OrthoDB" id="1704153at2759"/>
<dbReference type="EMBL" id="JADFTS010000006">
    <property type="protein sequence ID" value="KAF9602419.1"/>
    <property type="molecule type" value="Genomic_DNA"/>
</dbReference>
<accession>A0A835HPW9</accession>
<dbReference type="SUPFAM" id="SSF47113">
    <property type="entry name" value="Histone-fold"/>
    <property type="match status" value="1"/>
</dbReference>
<proteinExistence type="inferred from homology"/>
<comment type="function">
    <text evidence="1">Core component of nucleosome. Nucleosomes wrap and compact DNA into chromatin, limiting DNA accessibility to the cellular machineries which require DNA as a template. Histones thereby play a central role in transcription regulation, DNA repair, DNA replication and chromosomal stability. DNA accessibility is regulated via a complex set of post-translational modifications of histones, also called histone code, and nucleosome remodeling.</text>
</comment>
<gene>
    <name evidence="6" type="ORF">IFM89_027548</name>
</gene>
<protein>
    <recommendedName>
        <fullName evidence="5">Core Histone H2A/H2B/H3 domain-containing protein</fullName>
    </recommendedName>
</protein>
<keyword evidence="7" id="KW-1185">Reference proteome</keyword>
<dbReference type="InterPro" id="IPR009072">
    <property type="entry name" value="Histone-fold"/>
</dbReference>
<keyword evidence="3" id="KW-0175">Coiled coil</keyword>
<dbReference type="AlphaFoldDB" id="A0A835HPW9"/>
<dbReference type="SMART" id="SM00427">
    <property type="entry name" value="H2B"/>
    <property type="match status" value="1"/>
</dbReference>
<feature type="coiled-coil region" evidence="3">
    <location>
        <begin position="266"/>
        <end position="317"/>
    </location>
</feature>
<dbReference type="GO" id="GO:0046982">
    <property type="term" value="F:protein heterodimerization activity"/>
    <property type="evidence" value="ECO:0007669"/>
    <property type="project" value="InterPro"/>
</dbReference>
<dbReference type="GO" id="GO:0003677">
    <property type="term" value="F:DNA binding"/>
    <property type="evidence" value="ECO:0007669"/>
    <property type="project" value="InterPro"/>
</dbReference>
<feature type="compositionally biased region" description="Basic and acidic residues" evidence="4">
    <location>
        <begin position="359"/>
        <end position="376"/>
    </location>
</feature>
<dbReference type="InterPro" id="IPR007125">
    <property type="entry name" value="H2A/H2B/H3"/>
</dbReference>
<evidence type="ECO:0000256" key="1">
    <source>
        <dbReference type="ARBA" id="ARBA00002001"/>
    </source>
</evidence>
<dbReference type="Pfam" id="PF00125">
    <property type="entry name" value="Histone"/>
    <property type="match status" value="1"/>
</dbReference>
<feature type="region of interest" description="Disordered" evidence="4">
    <location>
        <begin position="323"/>
        <end position="385"/>
    </location>
</feature>
<evidence type="ECO:0000256" key="4">
    <source>
        <dbReference type="SAM" id="MobiDB-lite"/>
    </source>
</evidence>
<evidence type="ECO:0000256" key="2">
    <source>
        <dbReference type="ARBA" id="ARBA00006846"/>
    </source>
</evidence>
<dbReference type="Proteomes" id="UP000631114">
    <property type="component" value="Unassembled WGS sequence"/>
</dbReference>
<feature type="domain" description="Core Histone H2A/H2B/H3" evidence="5">
    <location>
        <begin position="525"/>
        <end position="560"/>
    </location>
</feature>
<comment type="similarity">
    <text evidence="2">Belongs to the histone H2B family.</text>
</comment>
<dbReference type="GO" id="GO:0000786">
    <property type="term" value="C:nucleosome"/>
    <property type="evidence" value="ECO:0007669"/>
    <property type="project" value="InterPro"/>
</dbReference>
<name>A0A835HPW9_9MAGN</name>
<dbReference type="Gene3D" id="1.10.20.10">
    <property type="entry name" value="Histone, subunit A"/>
    <property type="match status" value="1"/>
</dbReference>
<evidence type="ECO:0000256" key="3">
    <source>
        <dbReference type="SAM" id="Coils"/>
    </source>
</evidence>